<dbReference type="Pfam" id="PF22613">
    <property type="entry name" value="Transketolase_C_1"/>
    <property type="match status" value="1"/>
</dbReference>
<dbReference type="InterPro" id="IPR055152">
    <property type="entry name" value="Transketolase-like_C_2"/>
</dbReference>
<dbReference type="Gene3D" id="3.40.50.920">
    <property type="match status" value="1"/>
</dbReference>
<keyword evidence="4" id="KW-0460">Magnesium</keyword>
<organism evidence="8 9">
    <name type="scientific">Gibberella intermedia</name>
    <name type="common">Bulb rot disease fungus</name>
    <name type="synonym">Fusarium proliferatum</name>
    <dbReference type="NCBI Taxonomy" id="948311"/>
    <lineage>
        <taxon>Eukaryota</taxon>
        <taxon>Fungi</taxon>
        <taxon>Dikarya</taxon>
        <taxon>Ascomycota</taxon>
        <taxon>Pezizomycotina</taxon>
        <taxon>Sordariomycetes</taxon>
        <taxon>Hypocreomycetidae</taxon>
        <taxon>Hypocreales</taxon>
        <taxon>Nectriaceae</taxon>
        <taxon>Fusarium</taxon>
        <taxon>Fusarium fujikuroi species complex</taxon>
    </lineage>
</organism>
<proteinExistence type="predicted"/>
<dbReference type="InterPro" id="IPR029061">
    <property type="entry name" value="THDP-binding"/>
</dbReference>
<evidence type="ECO:0000259" key="6">
    <source>
        <dbReference type="Pfam" id="PF00456"/>
    </source>
</evidence>
<evidence type="ECO:0000256" key="5">
    <source>
        <dbReference type="ARBA" id="ARBA00023052"/>
    </source>
</evidence>
<sequence>MLIGLVSQLNKEGYEPSRLKASIGTALFNRFRTWKDLFEHLIAAQGIAADPQDVASVFSRNTTLPCHSQHAMLSAIGQAIAFKNLAMLYNKPGFELLDNMIWCVIDEVMFQQDSVLKEIALAGSWKLGNLCVIYDSTYDPMENGLEVDKFKTHGWNVIDLASDENLTITALYMALNDSRRSNAPTLISIQTPNRSLPHQVDSHLNNTPLDLPLETYDFFRDVTKKCKLYETNWLVRVKKYKDLYPALAWEFWYHVVGRPATITQHQAALTYPIPLPLCPLPSEQCSYKGKRRFLRTAGVSIHYAMGTQDFLIREYGLKARIVSCPCLELFQLQTEEYRESVLLFQSKKPIVAIDLESSEGWKGYANAL</sequence>
<dbReference type="SUPFAM" id="SSF52922">
    <property type="entry name" value="TK C-terminal domain-like"/>
    <property type="match status" value="1"/>
</dbReference>
<reference evidence="8 9" key="1">
    <citation type="submission" date="2017-12" db="EMBL/GenBank/DDBJ databases">
        <title>Genome sequence of the mycotoxigenic crop pathogen Fusarium proliferatum, strain ITEM 2341 from Date Palm.</title>
        <authorList>
            <person name="Almiman B.F."/>
            <person name="Shittu T.A."/>
            <person name="Muthumeenakshi S."/>
            <person name="Baroncelli R."/>
            <person name="Sreenivasaprasada S."/>
        </authorList>
    </citation>
    <scope>NUCLEOTIDE SEQUENCE [LARGE SCALE GENOMIC DNA]</scope>
    <source>
        <strain evidence="8 9">ITEM 2341</strain>
    </source>
</reference>
<evidence type="ECO:0000313" key="8">
    <source>
        <dbReference type="EMBL" id="RBA18250.1"/>
    </source>
</evidence>
<evidence type="ECO:0000256" key="3">
    <source>
        <dbReference type="ARBA" id="ARBA00022723"/>
    </source>
</evidence>
<protein>
    <submittedName>
        <fullName evidence="8">Uncharacterized protein</fullName>
    </submittedName>
</protein>
<dbReference type="InterPro" id="IPR009014">
    <property type="entry name" value="Transketo_C/PFOR_II"/>
</dbReference>
<dbReference type="InterPro" id="IPR005474">
    <property type="entry name" value="Transketolase_N"/>
</dbReference>
<comment type="caution">
    <text evidence="8">The sequence shown here is derived from an EMBL/GenBank/DDBJ whole genome shotgun (WGS) entry which is preliminary data.</text>
</comment>
<dbReference type="GO" id="GO:0004802">
    <property type="term" value="F:transketolase activity"/>
    <property type="evidence" value="ECO:0007669"/>
    <property type="project" value="TreeGrafter"/>
</dbReference>
<dbReference type="PANTHER" id="PTHR43522:SF6">
    <property type="entry name" value="TRANSKETOLASE-LIKE PYRIMIDINE-BINDING DOMAIN-CONTAINING PROTEIN-RELATED"/>
    <property type="match status" value="1"/>
</dbReference>
<feature type="domain" description="Transketolase N-terminal" evidence="6">
    <location>
        <begin position="73"/>
        <end position="191"/>
    </location>
</feature>
<evidence type="ECO:0000256" key="4">
    <source>
        <dbReference type="ARBA" id="ARBA00022842"/>
    </source>
</evidence>
<evidence type="ECO:0000256" key="1">
    <source>
        <dbReference type="ARBA" id="ARBA00001964"/>
    </source>
</evidence>
<dbReference type="GO" id="GO:0005634">
    <property type="term" value="C:nucleus"/>
    <property type="evidence" value="ECO:0007669"/>
    <property type="project" value="TreeGrafter"/>
</dbReference>
<dbReference type="AlphaFoldDB" id="A0A365NBS2"/>
<keyword evidence="2" id="KW-0808">Transferase</keyword>
<dbReference type="SUPFAM" id="SSF52518">
    <property type="entry name" value="Thiamin diphosphate-binding fold (THDP-binding)"/>
    <property type="match status" value="1"/>
</dbReference>
<evidence type="ECO:0000256" key="2">
    <source>
        <dbReference type="ARBA" id="ARBA00022679"/>
    </source>
</evidence>
<name>A0A365NBS2_GIBIN</name>
<dbReference type="EMBL" id="PKMI01000014">
    <property type="protein sequence ID" value="RBA18250.1"/>
    <property type="molecule type" value="Genomic_DNA"/>
</dbReference>
<gene>
    <name evidence="8" type="ORF">FPRO05_10545</name>
</gene>
<dbReference type="GO" id="GO:0006098">
    <property type="term" value="P:pentose-phosphate shunt"/>
    <property type="evidence" value="ECO:0007669"/>
    <property type="project" value="TreeGrafter"/>
</dbReference>
<dbReference type="Pfam" id="PF00456">
    <property type="entry name" value="Transketolase_N"/>
    <property type="match status" value="1"/>
</dbReference>
<dbReference type="Proteomes" id="UP000251714">
    <property type="component" value="Unassembled WGS sequence"/>
</dbReference>
<dbReference type="PANTHER" id="PTHR43522">
    <property type="entry name" value="TRANSKETOLASE"/>
    <property type="match status" value="1"/>
</dbReference>
<accession>A0A365NBS2</accession>
<dbReference type="GO" id="GO:0046872">
    <property type="term" value="F:metal ion binding"/>
    <property type="evidence" value="ECO:0007669"/>
    <property type="project" value="UniProtKB-KW"/>
</dbReference>
<evidence type="ECO:0000313" key="9">
    <source>
        <dbReference type="Proteomes" id="UP000251714"/>
    </source>
</evidence>
<keyword evidence="5" id="KW-0786">Thiamine pyrophosphate</keyword>
<keyword evidence="3" id="KW-0479">Metal-binding</keyword>
<dbReference type="Gene3D" id="3.40.50.970">
    <property type="match status" value="1"/>
</dbReference>
<dbReference type="GO" id="GO:0005829">
    <property type="term" value="C:cytosol"/>
    <property type="evidence" value="ECO:0007669"/>
    <property type="project" value="TreeGrafter"/>
</dbReference>
<evidence type="ECO:0000259" key="7">
    <source>
        <dbReference type="Pfam" id="PF22613"/>
    </source>
</evidence>
<dbReference type="InterPro" id="IPR033247">
    <property type="entry name" value="Transketolase_fam"/>
</dbReference>
<comment type="cofactor">
    <cofactor evidence="1">
        <name>thiamine diphosphate</name>
        <dbReference type="ChEBI" id="CHEBI:58937"/>
    </cofactor>
</comment>
<feature type="domain" description="Transketolase-like C-terminal" evidence="7">
    <location>
        <begin position="291"/>
        <end position="365"/>
    </location>
</feature>